<dbReference type="EMBL" id="AB080273">
    <property type="protein sequence ID" value="BAD24767.1"/>
    <property type="molecule type" value="Genomic_DNA"/>
</dbReference>
<reference evidence="14" key="5">
    <citation type="journal article" date="2004" name="DNA Res.">
        <title>Mitochondrial DNA sequences of five squamates: phylogenetic affiliation of snakes.</title>
        <authorList>
            <person name="Kumazawa Y."/>
        </authorList>
    </citation>
    <scope>NUCLEOTIDE SEQUENCE</scope>
</reference>
<feature type="transmembrane region" description="Helical" evidence="13">
    <location>
        <begin position="6"/>
        <end position="26"/>
    </location>
</feature>
<dbReference type="InterPro" id="IPR050635">
    <property type="entry name" value="ATPase_protein_8"/>
</dbReference>
<dbReference type="GO" id="GO:0031966">
    <property type="term" value="C:mitochondrial membrane"/>
    <property type="evidence" value="ECO:0007669"/>
    <property type="project" value="UniProtKB-SubCell"/>
</dbReference>
<evidence type="ECO:0000313" key="14">
    <source>
        <dbReference type="EMBL" id="BAD24767.1"/>
    </source>
</evidence>
<evidence type="ECO:0000256" key="9">
    <source>
        <dbReference type="ARBA" id="ARBA00023128"/>
    </source>
</evidence>
<dbReference type="PANTHER" id="PTHR39937">
    <property type="entry name" value="ATP SYNTHASE PROTEIN 8"/>
    <property type="match status" value="1"/>
</dbReference>
<accession>Q6I7V7</accession>
<keyword evidence="9 12" id="KW-0496">Mitochondrion</keyword>
<gene>
    <name evidence="14" type="primary">ATPase 8</name>
</gene>
<dbReference type="PANTHER" id="PTHR39937:SF1">
    <property type="entry name" value="ATP SYNTHASE PROTEIN 8"/>
    <property type="match status" value="1"/>
</dbReference>
<keyword evidence="10 13" id="KW-0472">Membrane</keyword>
<keyword evidence="4 12" id="KW-0138">CF(0)</keyword>
<evidence type="ECO:0000256" key="10">
    <source>
        <dbReference type="ARBA" id="ARBA00023136"/>
    </source>
</evidence>
<sequence>MPQLNPGPWLMTFLITWFTYISIFLMKTQTSYFLNLPTLTTNKEQKTNPWTWPWP</sequence>
<dbReference type="InterPro" id="IPR001421">
    <property type="entry name" value="ATP8_metazoa"/>
</dbReference>
<keyword evidence="5 12" id="KW-0812">Transmembrane</keyword>
<reference evidence="14" key="1">
    <citation type="journal article" date="1995" name="Mol. Biol. Evol.">
        <title>Variations in mitochondrial tRNA gene organization of reptiles as phylogenetic markers.</title>
        <authorList>
            <person name="Kumazawa Y."/>
            <person name="Nishida M."/>
        </authorList>
    </citation>
    <scope>NUCLEOTIDE SEQUENCE</scope>
</reference>
<evidence type="ECO:0000256" key="11">
    <source>
        <dbReference type="ARBA" id="ARBA00023310"/>
    </source>
</evidence>
<keyword evidence="8 12" id="KW-0406">Ion transport</keyword>
<evidence type="ECO:0000256" key="3">
    <source>
        <dbReference type="ARBA" id="ARBA00022448"/>
    </source>
</evidence>
<evidence type="ECO:0000256" key="1">
    <source>
        <dbReference type="ARBA" id="ARBA00004304"/>
    </source>
</evidence>
<evidence type="ECO:0000256" key="13">
    <source>
        <dbReference type="SAM" id="Phobius"/>
    </source>
</evidence>
<evidence type="ECO:0000256" key="12">
    <source>
        <dbReference type="RuleBase" id="RU003661"/>
    </source>
</evidence>
<evidence type="ECO:0000256" key="7">
    <source>
        <dbReference type="ARBA" id="ARBA00022989"/>
    </source>
</evidence>
<reference evidence="14" key="2">
    <citation type="journal article" date="1998" name="Genetics">
        <title>The complete nucleotide sequence of a snake (Dinodon semicarinatus) mitochondrial genome with two identical control regions.</title>
        <authorList>
            <person name="Kumazawa Y."/>
            <person name="Ota H."/>
            <person name="Nishida M."/>
            <person name="Ozawa T."/>
        </authorList>
    </citation>
    <scope>NUCLEOTIDE SEQUENCE</scope>
</reference>
<dbReference type="GO" id="GO:0045259">
    <property type="term" value="C:proton-transporting ATP synthase complex"/>
    <property type="evidence" value="ECO:0007669"/>
    <property type="project" value="UniProtKB-KW"/>
</dbReference>
<geneLocation type="mitochondrion" evidence="14"/>
<dbReference type="AlphaFoldDB" id="Q6I7V7"/>
<proteinExistence type="inferred from homology"/>
<reference evidence="14" key="4">
    <citation type="journal article" date="2004" name="DNA Res.">
        <title>Mitochondrial genome of the Komodo dragon: efficient sequencing method with reptile-oriented primers and novel gene rearrangements.</title>
        <authorList>
            <person name="Kumazawa Y."/>
            <person name="Endo H."/>
        </authorList>
    </citation>
    <scope>NUCLEOTIDE SEQUENCE</scope>
</reference>
<organism evidence="14">
    <name type="scientific">Abronia graminea</name>
    <name type="common">Terrestrial arboreal alligator lizard</name>
    <name type="synonym">Gerrhonotus gramineus</name>
    <dbReference type="NCBI Taxonomy" id="278977"/>
    <lineage>
        <taxon>Eukaryota</taxon>
        <taxon>Metazoa</taxon>
        <taxon>Chordata</taxon>
        <taxon>Craniata</taxon>
        <taxon>Vertebrata</taxon>
        <taxon>Euteleostomi</taxon>
        <taxon>Lepidosauria</taxon>
        <taxon>Squamata</taxon>
        <taxon>Bifurcata</taxon>
        <taxon>Unidentata</taxon>
        <taxon>Episquamata</taxon>
        <taxon>Toxicofera</taxon>
        <taxon>Anguimorpha</taxon>
        <taxon>Neoanguimorpha</taxon>
        <taxon>Anguioidea</taxon>
        <taxon>Anguidae</taxon>
        <taxon>Abronia</taxon>
    </lineage>
</organism>
<evidence type="ECO:0000256" key="8">
    <source>
        <dbReference type="ARBA" id="ARBA00023065"/>
    </source>
</evidence>
<reference evidence="14" key="3">
    <citation type="journal article" date="1999" name="Mol. Biol. Evol.">
        <title>Complete mitochondrial DNA sequences of the green turtle and blue-tailed mole skink: statistical evidence for archosaurian affinity of turtles.</title>
        <authorList>
            <person name="Kumazawa Y."/>
            <person name="Nishida M."/>
        </authorList>
    </citation>
    <scope>NUCLEOTIDE SEQUENCE</scope>
</reference>
<name>Q6I7V7_ABRGR</name>
<evidence type="ECO:0000256" key="2">
    <source>
        <dbReference type="ARBA" id="ARBA00008892"/>
    </source>
</evidence>
<comment type="subcellular location">
    <subcellularLocation>
        <location evidence="1 12">Mitochondrion membrane</location>
        <topology evidence="1 12">Single-pass membrane protein</topology>
    </subcellularLocation>
</comment>
<dbReference type="GO" id="GO:0015078">
    <property type="term" value="F:proton transmembrane transporter activity"/>
    <property type="evidence" value="ECO:0007669"/>
    <property type="project" value="InterPro"/>
</dbReference>
<dbReference type="Pfam" id="PF00895">
    <property type="entry name" value="ATP-synt_8"/>
    <property type="match status" value="1"/>
</dbReference>
<evidence type="ECO:0000256" key="5">
    <source>
        <dbReference type="ARBA" id="ARBA00022692"/>
    </source>
</evidence>
<keyword evidence="7 13" id="KW-1133">Transmembrane helix</keyword>
<keyword evidence="3 12" id="KW-0813">Transport</keyword>
<keyword evidence="6 12" id="KW-0375">Hydrogen ion transport</keyword>
<evidence type="ECO:0000256" key="6">
    <source>
        <dbReference type="ARBA" id="ARBA00022781"/>
    </source>
</evidence>
<evidence type="ECO:0000256" key="4">
    <source>
        <dbReference type="ARBA" id="ARBA00022547"/>
    </source>
</evidence>
<dbReference type="GO" id="GO:0015986">
    <property type="term" value="P:proton motive force-driven ATP synthesis"/>
    <property type="evidence" value="ECO:0007669"/>
    <property type="project" value="InterPro"/>
</dbReference>
<comment type="similarity">
    <text evidence="2 12">Belongs to the ATPase protein 8 family.</text>
</comment>
<keyword evidence="11" id="KW-0066">ATP synthesis</keyword>
<protein>
    <recommendedName>
        <fullName evidence="12">ATP synthase complex subunit 8</fullName>
    </recommendedName>
</protein>